<evidence type="ECO:0000313" key="3">
    <source>
        <dbReference type="Proteomes" id="UP000829720"/>
    </source>
</evidence>
<dbReference type="Proteomes" id="UP000829720">
    <property type="component" value="Unassembled WGS sequence"/>
</dbReference>
<dbReference type="PANTHER" id="PTHR13630:SF1">
    <property type="entry name" value="GAMMA-SECRETASE-ACTIVATING PROTEIN"/>
    <property type="match status" value="1"/>
</dbReference>
<dbReference type="GO" id="GO:0005802">
    <property type="term" value="C:trans-Golgi network"/>
    <property type="evidence" value="ECO:0007669"/>
    <property type="project" value="TreeGrafter"/>
</dbReference>
<gene>
    <name evidence="2" type="ORF">AGOR_G00185830</name>
</gene>
<dbReference type="InterPro" id="IPR028010">
    <property type="entry name" value="GSAP_C_dom"/>
</dbReference>
<organism evidence="2 3">
    <name type="scientific">Albula goreensis</name>
    <dbReference type="NCBI Taxonomy" id="1534307"/>
    <lineage>
        <taxon>Eukaryota</taxon>
        <taxon>Metazoa</taxon>
        <taxon>Chordata</taxon>
        <taxon>Craniata</taxon>
        <taxon>Vertebrata</taxon>
        <taxon>Euteleostomi</taxon>
        <taxon>Actinopterygii</taxon>
        <taxon>Neopterygii</taxon>
        <taxon>Teleostei</taxon>
        <taxon>Albuliformes</taxon>
        <taxon>Albulidae</taxon>
        <taxon>Albula</taxon>
    </lineage>
</organism>
<dbReference type="InterPro" id="IPR026172">
    <property type="entry name" value="GSAP_fam"/>
</dbReference>
<dbReference type="OrthoDB" id="9997853at2759"/>
<dbReference type="GO" id="GO:1902004">
    <property type="term" value="P:positive regulation of amyloid-beta formation"/>
    <property type="evidence" value="ECO:0007669"/>
    <property type="project" value="TreeGrafter"/>
</dbReference>
<name>A0A8T3CTH4_9TELE</name>
<comment type="caution">
    <text evidence="2">The sequence shown here is derived from an EMBL/GenBank/DDBJ whole genome shotgun (WGS) entry which is preliminary data.</text>
</comment>
<protein>
    <recommendedName>
        <fullName evidence="1">Gamma-secretase-activating protein C-terminal domain-containing protein</fullName>
    </recommendedName>
</protein>
<dbReference type="AlphaFoldDB" id="A0A8T3CTH4"/>
<proteinExistence type="predicted"/>
<evidence type="ECO:0000259" key="1">
    <source>
        <dbReference type="Pfam" id="PF14959"/>
    </source>
</evidence>
<accession>A0A8T3CTH4</accession>
<feature type="domain" description="Gamma-secretase-activating protein C-terminal" evidence="1">
    <location>
        <begin position="645"/>
        <end position="752"/>
    </location>
</feature>
<dbReference type="EMBL" id="JAERUA010000017">
    <property type="protein sequence ID" value="KAI1888503.1"/>
    <property type="molecule type" value="Genomic_DNA"/>
</dbReference>
<dbReference type="Pfam" id="PF14959">
    <property type="entry name" value="GSAP-16"/>
    <property type="match status" value="1"/>
</dbReference>
<dbReference type="PANTHER" id="PTHR13630">
    <property type="entry name" value="GAMMA-SECRETASE-ACTIVATING PROTEIN"/>
    <property type="match status" value="1"/>
</dbReference>
<evidence type="ECO:0000313" key="2">
    <source>
        <dbReference type="EMBL" id="KAI1888503.1"/>
    </source>
</evidence>
<keyword evidence="3" id="KW-1185">Reference proteome</keyword>
<reference evidence="2" key="1">
    <citation type="submission" date="2021-01" db="EMBL/GenBank/DDBJ databases">
        <authorList>
            <person name="Zahm M."/>
            <person name="Roques C."/>
            <person name="Cabau C."/>
            <person name="Klopp C."/>
            <person name="Donnadieu C."/>
            <person name="Jouanno E."/>
            <person name="Lampietro C."/>
            <person name="Louis A."/>
            <person name="Herpin A."/>
            <person name="Echchiki A."/>
            <person name="Berthelot C."/>
            <person name="Parey E."/>
            <person name="Roest-Crollius H."/>
            <person name="Braasch I."/>
            <person name="Postlethwait J."/>
            <person name="Bobe J."/>
            <person name="Montfort J."/>
            <person name="Bouchez O."/>
            <person name="Begum T."/>
            <person name="Mejri S."/>
            <person name="Adams A."/>
            <person name="Chen W.-J."/>
            <person name="Guiguen Y."/>
        </authorList>
    </citation>
    <scope>NUCLEOTIDE SEQUENCE</scope>
    <source>
        <tissue evidence="2">Blood</tissue>
    </source>
</reference>
<sequence>MLTLSKTFDLQKDVISHILRKDDSARQTKEPVPSAKPDARIINVEKDGGVLYSWKGFSGNTRIGKYDPNSKQNKLLYSFDKEVFVSSCSVNKEETLLAVSLSQRSKREDRLESVSKCKTLLIEIHPQNNIKVLKAVDCRIRVQFLDPDSEKKSVHDSHLLLIAEDGYVEQYHILLIKQEGYRVVIQNPERLVKDRVVEEFSWVQWDVETQRLFYLTSREKSMLKCVQFYPDCNFESLFELQLELPASLFTSVRFVNLGYDHHKDDVWEDEGTKLVIFTSKTGNMCVCYSHPVSDNEDFSYTIAFVHRGCCKTFSVPTQGATPPSTNDLLFLHLDYYIVVYLPGHFLHFINSRQQELPCHCLFLSGEDARLGPLGPGCAVLTLPQAMLLDVRSGVMHRAGICHSVLLELLCRSRLDSQRLAALHCLLVYMTPDPEVELRIIDWICEHVMAFENFDQIQEFILASLYRMVYQQQFLSLDKVLPYTSVFERKDLPIGLMEIPGVKCSSELLSEPVFCGKPKHFKGYWEELQWNMEKMKYFEAVPNPRYRTSLIQADWSQLLAELNSEEKKSGNSLRHIEENTKKVLSMVDTWRVDKKMVPLFQEEDHQQRALIGLMVDKLREHLNRHLPRLGKKKIDVLVVNYVAKLLELVRHMLETVWLKYGLGPHVLSFKQQGSPAEWAVFHMMSRILEATKGLCLPLPPGYHTLLSVLGVRCLPRHTFLQYVDHGLLQLTEPFVSRLMTDLDNSNDNEKLKFGIMKRLPESMEEKLFQLWDHPISSACISRKYVQGLLERHAKRKDSVFLEREKSCFQPEFLPLTCLAKILSHMESKALNPFEEQENVDARFVEETALKQTLILLGFEQK</sequence>